<gene>
    <name evidence="3" type="ORF">I0K15_11215</name>
</gene>
<dbReference type="KEGG" id="poz:I0K15_11215"/>
<dbReference type="Pfam" id="PF13795">
    <property type="entry name" value="HupE_UreJ_2"/>
    <property type="match status" value="1"/>
</dbReference>
<reference evidence="3 4" key="1">
    <citation type="submission" date="2020-11" db="EMBL/GenBank/DDBJ databases">
        <title>Description of Pontivivens ytuae sp. nov. isolated from deep sea sediment of Mariana Trench.</title>
        <authorList>
            <person name="Wang Z."/>
            <person name="Sun Q.-L."/>
            <person name="Xu X.-D."/>
            <person name="Tang Y.-Z."/>
            <person name="Zhang J."/>
        </authorList>
    </citation>
    <scope>NUCLEOTIDE SEQUENCE [LARGE SCALE GENOMIC DNA]</scope>
    <source>
        <strain evidence="3 4">MT2928</strain>
    </source>
</reference>
<evidence type="ECO:0000313" key="3">
    <source>
        <dbReference type="EMBL" id="QPH52396.1"/>
    </source>
</evidence>
<proteinExistence type="predicted"/>
<feature type="chain" id="PRO_5032301163" evidence="2">
    <location>
        <begin position="19"/>
        <end position="367"/>
    </location>
</feature>
<feature type="transmembrane region" description="Helical" evidence="1">
    <location>
        <begin position="203"/>
        <end position="222"/>
    </location>
</feature>
<accession>A0A7S9LNJ4</accession>
<feature type="transmembrane region" description="Helical" evidence="1">
    <location>
        <begin position="306"/>
        <end position="334"/>
    </location>
</feature>
<evidence type="ECO:0000256" key="1">
    <source>
        <dbReference type="SAM" id="Phobius"/>
    </source>
</evidence>
<feature type="transmembrane region" description="Helical" evidence="1">
    <location>
        <begin position="173"/>
        <end position="191"/>
    </location>
</feature>
<evidence type="ECO:0000313" key="4">
    <source>
        <dbReference type="Proteomes" id="UP000594800"/>
    </source>
</evidence>
<dbReference type="RefSeq" id="WP_196101610.1">
    <property type="nucleotide sequence ID" value="NZ_CP064942.1"/>
</dbReference>
<dbReference type="Proteomes" id="UP000594800">
    <property type="component" value="Chromosome"/>
</dbReference>
<feature type="signal peptide" evidence="2">
    <location>
        <begin position="1"/>
        <end position="18"/>
    </location>
</feature>
<name>A0A7S9LNJ4_9RHOB</name>
<evidence type="ECO:0000256" key="2">
    <source>
        <dbReference type="SAM" id="SignalP"/>
    </source>
</evidence>
<protein>
    <submittedName>
        <fullName evidence="3">HupE/UreJ family protein</fullName>
    </submittedName>
</protein>
<dbReference type="InterPro" id="IPR032809">
    <property type="entry name" value="Put_HupE_UreJ"/>
</dbReference>
<keyword evidence="1" id="KW-0472">Membrane</keyword>
<dbReference type="AlphaFoldDB" id="A0A7S9LNJ4"/>
<feature type="transmembrane region" description="Helical" evidence="1">
    <location>
        <begin position="274"/>
        <end position="294"/>
    </location>
</feature>
<feature type="transmembrane region" description="Helical" evidence="1">
    <location>
        <begin position="242"/>
        <end position="262"/>
    </location>
</feature>
<keyword evidence="1" id="KW-1133">Transmembrane helix</keyword>
<dbReference type="EMBL" id="CP064942">
    <property type="protein sequence ID" value="QPH52396.1"/>
    <property type="molecule type" value="Genomic_DNA"/>
</dbReference>
<feature type="transmembrane region" description="Helical" evidence="1">
    <location>
        <begin position="343"/>
        <end position="361"/>
    </location>
</feature>
<keyword evidence="2" id="KW-0732">Signal</keyword>
<keyword evidence="4" id="KW-1185">Reference proteome</keyword>
<keyword evidence="1" id="KW-0812">Transmembrane</keyword>
<organism evidence="3 4">
    <name type="scientific">Pontivivens ytuae</name>
    <dbReference type="NCBI Taxonomy" id="2789856"/>
    <lineage>
        <taxon>Bacteria</taxon>
        <taxon>Pseudomonadati</taxon>
        <taxon>Pseudomonadota</taxon>
        <taxon>Alphaproteobacteria</taxon>
        <taxon>Rhodobacterales</taxon>
        <taxon>Paracoccaceae</taxon>
        <taxon>Pontivivens</taxon>
    </lineage>
</organism>
<sequence length="367" mass="39570">MRLLLALVLFLLPAAAMGHELRPAIVTLSLGDGAQLFVDVNLEAELAGIGGNHDDTDTAPEAAIYDGYRAMPPDQLVQLVRQSGFDLTELAQVEVDGVVASFEVDNITVPREDNLELPRQSVVSLSGVLPDGETGRLIWNGQVEVIIRIDDAAGEAIHQEFLLSMSASQPFDLAGAAPQSLASVVSSYIVIGFEHIIPKGWDHILFVVGLFLLAARAGPLIWQITAFTLAHTVTLALATLDVISLPAAIVEPLIALSITYVCVENVLTNRMTPWRPVVVFLFGLLHGLGFAGVLGEVGLSTQHFVASLIAFNVGVELGQLAVITICFLAVGIWFRNRTWYRQVIVIPASVVIGLVGLWWFIERTVLA</sequence>